<dbReference type="InterPro" id="IPR037225">
    <property type="entry name" value="Nuo51_FMN-bd_sf"/>
</dbReference>
<organism evidence="10 11">
    <name type="scientific">Marvinbryantia formatexigens DSM 14469</name>
    <dbReference type="NCBI Taxonomy" id="478749"/>
    <lineage>
        <taxon>Bacteria</taxon>
        <taxon>Bacillati</taxon>
        <taxon>Bacillota</taxon>
        <taxon>Clostridia</taxon>
        <taxon>Lachnospirales</taxon>
        <taxon>Lachnospiraceae</taxon>
        <taxon>Marvinbryantia</taxon>
    </lineage>
</organism>
<dbReference type="Gene3D" id="3.30.70.20">
    <property type="match status" value="1"/>
</dbReference>
<dbReference type="SUPFAM" id="SSF142019">
    <property type="entry name" value="Nqo1 FMN-binding domain-like"/>
    <property type="match status" value="1"/>
</dbReference>
<feature type="binding site" evidence="8">
    <location>
        <position position="641"/>
    </location>
    <ligand>
        <name>[4Fe-4S] cluster</name>
        <dbReference type="ChEBI" id="CHEBI:49883"/>
        <label>2</label>
    </ligand>
</feature>
<keyword evidence="11" id="KW-1185">Reference proteome</keyword>
<sequence length="672" mass="73279">MLYLNSYSRGNQLDKEGERLENYTKYKLKSNEELVSLLAGKDNLFIVACNKCFKEFETVDEPDCDELVKLVAEQGKTITGSARVDFLCNKIQTEKKMQGMIPEGTENVLVISCGLGIQTVADMAGKPVYAASNSLNYTGHHGMALTKKSCDACAQCYLNITGGICPIVDCSKSLVNGQCGGAKDGKCEVDCNKDCAWEKIYRRLEKQGRLEEFLNQPVQIRDYSKVNFKVINDYVKSVRESRLAGYYGGVHPSERKEYTEHLPLERFPEPEEVVIPLSMHAGAPANPVVQVGDTVKVGQKIGEAAAFISSPIHSSVSGTVVAIEPHGHATRGECLSVVIRSDGKNTLDESVKPHKSLDELTPDEIVEIVREAGIVGMGGAGFPTSVKLKPPKPIDTILLNGCECEPYLTADHRVLLEFADDVIYGLKAIIKTVNAEKGLIVIEDNKPDAIELMQAKTADCDNIEVVVAKTKYPQGAEKMLIKRVMGRQVPRGGLPADVGCVVSNISTTKAISDAIQKGMPLIERVVTVTGERVKKPGNYIVKIGTNTKDLIDYCGGLVGDDITIKAGGPMMGFVLKDTNVPIMKGSNGIIAIDTDYSVEQPCIKCGRCVDVCPMELSPLYFSKYADEQNWQGMKDMNVMDCVECRSCEYICSSRIPLVSKIKAGKSAVRGMK</sequence>
<evidence type="ECO:0000256" key="4">
    <source>
        <dbReference type="ARBA" id="ARBA00022737"/>
    </source>
</evidence>
<dbReference type="InterPro" id="IPR017896">
    <property type="entry name" value="4Fe4S_Fe-S-bd"/>
</dbReference>
<dbReference type="PROSITE" id="PS51379">
    <property type="entry name" value="4FE4S_FER_2"/>
    <property type="match status" value="1"/>
</dbReference>
<evidence type="ECO:0000256" key="8">
    <source>
        <dbReference type="HAMAP-Rule" id="MF_00461"/>
    </source>
</evidence>
<dbReference type="SUPFAM" id="SSF46548">
    <property type="entry name" value="alpha-helical ferredoxin"/>
    <property type="match status" value="1"/>
</dbReference>
<dbReference type="InterPro" id="IPR026902">
    <property type="entry name" value="RnfC_N"/>
</dbReference>
<dbReference type="EC" id="7.-.-.-" evidence="8"/>
<keyword evidence="3 8" id="KW-0479">Metal-binding</keyword>
<keyword evidence="2 8" id="KW-0004">4Fe-4S</keyword>
<feature type="binding site" evidence="8">
    <location>
        <position position="647"/>
    </location>
    <ligand>
        <name>[4Fe-4S] cluster</name>
        <dbReference type="ChEBI" id="CHEBI:49883"/>
        <label>2</label>
    </ligand>
</feature>
<proteinExistence type="inferred from homology"/>
<evidence type="ECO:0000256" key="7">
    <source>
        <dbReference type="ARBA" id="ARBA00023014"/>
    </source>
</evidence>
<dbReference type="Pfam" id="PF01512">
    <property type="entry name" value="Complex1_51K"/>
    <property type="match status" value="1"/>
</dbReference>
<dbReference type="Gene3D" id="3.10.20.600">
    <property type="match status" value="1"/>
</dbReference>
<keyword evidence="5 8" id="KW-0249">Electron transport</keyword>
<dbReference type="EMBL" id="ACCL02000001">
    <property type="protein sequence ID" value="EET62832.1"/>
    <property type="molecule type" value="Genomic_DNA"/>
</dbReference>
<evidence type="ECO:0000313" key="11">
    <source>
        <dbReference type="Proteomes" id="UP000005561"/>
    </source>
</evidence>
<comment type="subcellular location">
    <subcellularLocation>
        <location evidence="8">Cell membrane</location>
        <topology evidence="8">Peripheral membrane protein</topology>
    </subcellularLocation>
</comment>
<accession>C6L993</accession>
<dbReference type="PANTHER" id="PTHR43034">
    <property type="entry name" value="ION-TRANSLOCATING OXIDOREDUCTASE COMPLEX SUBUNIT C"/>
    <property type="match status" value="1"/>
</dbReference>
<dbReference type="PROSITE" id="PS00198">
    <property type="entry name" value="4FE4S_FER_1"/>
    <property type="match status" value="1"/>
</dbReference>
<gene>
    <name evidence="8 10" type="primary">rnfC</name>
    <name evidence="10" type="ORF">BRYFOR_05183</name>
</gene>
<evidence type="ECO:0000259" key="9">
    <source>
        <dbReference type="PROSITE" id="PS51379"/>
    </source>
</evidence>
<comment type="cofactor">
    <cofactor evidence="8">
        <name>[4Fe-4S] cluster</name>
        <dbReference type="ChEBI" id="CHEBI:49883"/>
    </cofactor>
    <text evidence="8">Binds 2 [4Fe-4S] clusters per subunit.</text>
</comment>
<dbReference type="Gene3D" id="3.40.50.11540">
    <property type="entry name" value="NADH-ubiquinone oxidoreductase 51kDa subunit"/>
    <property type="match status" value="1"/>
</dbReference>
<comment type="function">
    <text evidence="8">Part of a membrane-bound complex that couples electron transfer with translocation of ions across the membrane.</text>
</comment>
<keyword evidence="7 8" id="KW-0411">Iron-sulfur</keyword>
<keyword evidence="8" id="KW-1003">Cell membrane</keyword>
<dbReference type="STRING" id="168384.SAMN05660368_01795"/>
<comment type="similarity">
    <text evidence="8">Belongs to the 4Fe4S bacterial-type ferredoxin family. RnfC subfamily.</text>
</comment>
<keyword evidence="8" id="KW-1278">Translocase</keyword>
<dbReference type="InterPro" id="IPR019554">
    <property type="entry name" value="Soluble_ligand-bd"/>
</dbReference>
<dbReference type="PANTHER" id="PTHR43034:SF2">
    <property type="entry name" value="ION-TRANSLOCATING OXIDOREDUCTASE COMPLEX SUBUNIT C"/>
    <property type="match status" value="1"/>
</dbReference>
<dbReference type="GO" id="GO:0022900">
    <property type="term" value="P:electron transport chain"/>
    <property type="evidence" value="ECO:0007669"/>
    <property type="project" value="UniProtKB-UniRule"/>
</dbReference>
<dbReference type="AlphaFoldDB" id="C6L993"/>
<protein>
    <recommendedName>
        <fullName evidence="8">Ion-translocating oxidoreductase complex subunit C</fullName>
        <ecNumber evidence="8">7.-.-.-</ecNumber>
    </recommendedName>
    <alternativeName>
        <fullName evidence="8">Rnf electron transport complex subunit C</fullName>
    </alternativeName>
</protein>
<dbReference type="GO" id="GO:0005886">
    <property type="term" value="C:plasma membrane"/>
    <property type="evidence" value="ECO:0007669"/>
    <property type="project" value="UniProtKB-SubCell"/>
</dbReference>
<dbReference type="GO" id="GO:0009055">
    <property type="term" value="F:electron transfer activity"/>
    <property type="evidence" value="ECO:0007669"/>
    <property type="project" value="InterPro"/>
</dbReference>
<dbReference type="SUPFAM" id="SSF142984">
    <property type="entry name" value="Nqo1 middle domain-like"/>
    <property type="match status" value="1"/>
</dbReference>
<keyword evidence="6 8" id="KW-0408">Iron</keyword>
<name>C6L993_9FIRM</name>
<evidence type="ECO:0000256" key="3">
    <source>
        <dbReference type="ARBA" id="ARBA00022723"/>
    </source>
</evidence>
<feature type="binding site" evidence="8">
    <location>
        <position position="651"/>
    </location>
    <ligand>
        <name>[4Fe-4S] cluster</name>
        <dbReference type="ChEBI" id="CHEBI:49883"/>
        <label>1</label>
    </ligand>
</feature>
<dbReference type="Pfam" id="PF13375">
    <property type="entry name" value="RnfC_N"/>
    <property type="match status" value="1"/>
</dbReference>
<evidence type="ECO:0000256" key="1">
    <source>
        <dbReference type="ARBA" id="ARBA00022448"/>
    </source>
</evidence>
<keyword evidence="8" id="KW-0472">Membrane</keyword>
<dbReference type="InterPro" id="IPR011538">
    <property type="entry name" value="Nuo51_FMN-bd"/>
</dbReference>
<dbReference type="GO" id="GO:0046872">
    <property type="term" value="F:metal ion binding"/>
    <property type="evidence" value="ECO:0007669"/>
    <property type="project" value="UniProtKB-KW"/>
</dbReference>
<feature type="binding site" evidence="8">
    <location>
        <position position="605"/>
    </location>
    <ligand>
        <name>[4Fe-4S] cluster</name>
        <dbReference type="ChEBI" id="CHEBI:49883"/>
        <label>1</label>
    </ligand>
</feature>
<dbReference type="InterPro" id="IPR017900">
    <property type="entry name" value="4Fe4S_Fe_S_CS"/>
</dbReference>
<dbReference type="NCBIfam" id="NF003454">
    <property type="entry name" value="PRK05035.1"/>
    <property type="match status" value="1"/>
</dbReference>
<feature type="binding site" evidence="8">
    <location>
        <position position="608"/>
    </location>
    <ligand>
        <name>[4Fe-4S] cluster</name>
        <dbReference type="ChEBI" id="CHEBI:49883"/>
        <label>1</label>
    </ligand>
</feature>
<reference evidence="10" key="1">
    <citation type="submission" date="2009-07" db="EMBL/GenBank/DDBJ databases">
        <authorList>
            <person name="Weinstock G."/>
            <person name="Sodergren E."/>
            <person name="Clifton S."/>
            <person name="Fulton L."/>
            <person name="Fulton B."/>
            <person name="Courtney L."/>
            <person name="Fronick C."/>
            <person name="Harrison M."/>
            <person name="Strong C."/>
            <person name="Farmer C."/>
            <person name="Delahaunty K."/>
            <person name="Markovic C."/>
            <person name="Hall O."/>
            <person name="Minx P."/>
            <person name="Tomlinson C."/>
            <person name="Mitreva M."/>
            <person name="Nelson J."/>
            <person name="Hou S."/>
            <person name="Wollam A."/>
            <person name="Pepin K.H."/>
            <person name="Johnson M."/>
            <person name="Bhonagiri V."/>
            <person name="Nash W.E."/>
            <person name="Warren W."/>
            <person name="Chinwalla A."/>
            <person name="Mardis E.R."/>
            <person name="Wilson R.K."/>
        </authorList>
    </citation>
    <scope>NUCLEOTIDE SEQUENCE [LARGE SCALE GENOMIC DNA]</scope>
    <source>
        <strain evidence="10">DSM 14469</strain>
    </source>
</reference>
<comment type="subunit">
    <text evidence="8">The complex is composed of six subunits: RnfA, RnfB, RnfC, RnfD, RnfE and RnfG.</text>
</comment>
<dbReference type="eggNOG" id="COG4656">
    <property type="taxonomic scope" value="Bacteria"/>
</dbReference>
<evidence type="ECO:0000256" key="6">
    <source>
        <dbReference type="ARBA" id="ARBA00023004"/>
    </source>
</evidence>
<feature type="binding site" evidence="8">
    <location>
        <position position="602"/>
    </location>
    <ligand>
        <name>[4Fe-4S] cluster</name>
        <dbReference type="ChEBI" id="CHEBI:49883"/>
        <label>1</label>
    </ligand>
</feature>
<dbReference type="Pfam" id="PF12838">
    <property type="entry name" value="Fer4_7"/>
    <property type="match status" value="1"/>
</dbReference>
<keyword evidence="4 8" id="KW-0677">Repeat</keyword>
<dbReference type="HAMAP" id="MF_00461">
    <property type="entry name" value="RsxC_RnfC"/>
    <property type="match status" value="1"/>
</dbReference>
<evidence type="ECO:0000256" key="2">
    <source>
        <dbReference type="ARBA" id="ARBA00022485"/>
    </source>
</evidence>
<dbReference type="Pfam" id="PF10531">
    <property type="entry name" value="SLBB"/>
    <property type="match status" value="1"/>
</dbReference>
<dbReference type="NCBIfam" id="TIGR01945">
    <property type="entry name" value="rnfC"/>
    <property type="match status" value="1"/>
</dbReference>
<dbReference type="GO" id="GO:0051539">
    <property type="term" value="F:4 iron, 4 sulfur cluster binding"/>
    <property type="evidence" value="ECO:0007669"/>
    <property type="project" value="UniProtKB-KW"/>
</dbReference>
<dbReference type="Proteomes" id="UP000005561">
    <property type="component" value="Unassembled WGS sequence"/>
</dbReference>
<evidence type="ECO:0000313" key="10">
    <source>
        <dbReference type="EMBL" id="EET62832.1"/>
    </source>
</evidence>
<feature type="binding site" evidence="8">
    <location>
        <position position="644"/>
    </location>
    <ligand>
        <name>[4Fe-4S] cluster</name>
        <dbReference type="ChEBI" id="CHEBI:49883"/>
        <label>2</label>
    </ligand>
</feature>
<dbReference type="Pfam" id="PF12225">
    <property type="entry name" value="DUF5981"/>
    <property type="match status" value="1"/>
</dbReference>
<keyword evidence="1 8" id="KW-0813">Transport</keyword>
<comment type="caution">
    <text evidence="10">The sequence shown here is derived from an EMBL/GenBank/DDBJ whole genome shotgun (WGS) entry which is preliminary data.</text>
</comment>
<evidence type="ECO:0000256" key="5">
    <source>
        <dbReference type="ARBA" id="ARBA00022982"/>
    </source>
</evidence>
<feature type="binding site" evidence="8">
    <location>
        <position position="612"/>
    </location>
    <ligand>
        <name>[4Fe-4S] cluster</name>
        <dbReference type="ChEBI" id="CHEBI:49883"/>
        <label>2</label>
    </ligand>
</feature>
<dbReference type="InterPro" id="IPR010208">
    <property type="entry name" value="Ion_transpt_RnfC/RsxC"/>
</dbReference>
<feature type="domain" description="4Fe-4S ferredoxin-type" evidence="9">
    <location>
        <begin position="590"/>
        <end position="622"/>
    </location>
</feature>
<dbReference type="InterPro" id="IPR022026">
    <property type="entry name" value="DUF5981"/>
</dbReference>